<sequence>MAIDTTLEHLTSPWDHLAQENPLVGFLDTLLRGCGQVMFQNNPLTGLLFLIGIFINSALLGVAGLIGLVVSTVTALLLGADRSLIRAGLFGYNGILVGIGLAFFVHWNAFLVVYIILAAFLSAVVMMGLLNLMGGRDIPALTAPFVISAWLFLFGVYLFHHLPPSAAIAPTLLNPNAVVQTDLRPLPTGLAGAGITILNLVEAFFRGIGEVFFQDNLATGVIFLIAILVNSRISALFAALGSLVGLLTALFLFGGNGYWVYHGLYGFNAVLCGIALGGLFYVFTWESTLYALLCMIVSTVVMASISVALSPLGMPALTAPFVLTAWLFIWPRGGFHVLHPVALADVTSAEHIRHDFLAREHAVGVGRTVQPAP</sequence>
<name>A0A8J3IYR3_9CHLR</name>
<dbReference type="PANTHER" id="PTHR10464">
    <property type="entry name" value="UREA TRANSPORTER"/>
    <property type="match status" value="1"/>
</dbReference>
<evidence type="ECO:0000256" key="4">
    <source>
        <dbReference type="ARBA" id="ARBA00022692"/>
    </source>
</evidence>
<dbReference type="PANTHER" id="PTHR10464:SF4">
    <property type="entry name" value="UREA TRANSPORTER"/>
    <property type="match status" value="1"/>
</dbReference>
<evidence type="ECO:0000256" key="8">
    <source>
        <dbReference type="SAM" id="Phobius"/>
    </source>
</evidence>
<feature type="transmembrane region" description="Helical" evidence="8">
    <location>
        <begin position="87"/>
        <end position="105"/>
    </location>
</feature>
<feature type="transmembrane region" description="Helical" evidence="8">
    <location>
        <begin position="47"/>
        <end position="80"/>
    </location>
</feature>
<keyword evidence="3" id="KW-1003">Cell membrane</keyword>
<keyword evidence="5 8" id="KW-1133">Transmembrane helix</keyword>
<feature type="transmembrane region" description="Helical" evidence="8">
    <location>
        <begin position="259"/>
        <end position="282"/>
    </location>
</feature>
<feature type="site" description="Important for channel permeability" evidence="7">
    <location>
        <position position="318"/>
    </location>
</feature>
<comment type="similarity">
    <text evidence="2">Belongs to the urea transporter family.</text>
</comment>
<evidence type="ECO:0000313" key="10">
    <source>
        <dbReference type="Proteomes" id="UP000597444"/>
    </source>
</evidence>
<feature type="transmembrane region" description="Helical" evidence="8">
    <location>
        <begin position="289"/>
        <end position="306"/>
    </location>
</feature>
<feature type="transmembrane region" description="Helical" evidence="8">
    <location>
        <begin position="211"/>
        <end position="229"/>
    </location>
</feature>
<evidence type="ECO:0000256" key="2">
    <source>
        <dbReference type="ARBA" id="ARBA00005914"/>
    </source>
</evidence>
<keyword evidence="10" id="KW-1185">Reference proteome</keyword>
<comment type="subcellular location">
    <subcellularLocation>
        <location evidence="1">Cell membrane</location>
        <topology evidence="1">Multi-pass membrane protein</topology>
    </subcellularLocation>
</comment>
<evidence type="ECO:0000256" key="6">
    <source>
        <dbReference type="ARBA" id="ARBA00023136"/>
    </source>
</evidence>
<gene>
    <name evidence="9" type="ORF">KSF_110030</name>
</gene>
<comment type="caution">
    <text evidence="9">The sequence shown here is derived from an EMBL/GenBank/DDBJ whole genome shotgun (WGS) entry which is preliminary data.</text>
</comment>
<evidence type="ECO:0000256" key="5">
    <source>
        <dbReference type="ARBA" id="ARBA00022989"/>
    </source>
</evidence>
<protein>
    <submittedName>
        <fullName evidence="9">Urea transporter</fullName>
    </submittedName>
</protein>
<dbReference type="RefSeq" id="WP_220211532.1">
    <property type="nucleotide sequence ID" value="NZ_BNJK01000004.1"/>
</dbReference>
<feature type="transmembrane region" description="Helical" evidence="8">
    <location>
        <begin position="111"/>
        <end position="133"/>
    </location>
</feature>
<dbReference type="AlphaFoldDB" id="A0A8J3IYR3"/>
<dbReference type="InterPro" id="IPR029020">
    <property type="entry name" value="Ammonium/urea_transptr"/>
</dbReference>
<dbReference type="GO" id="GO:0015204">
    <property type="term" value="F:urea transmembrane transporter activity"/>
    <property type="evidence" value="ECO:0007669"/>
    <property type="project" value="InterPro"/>
</dbReference>
<evidence type="ECO:0000256" key="3">
    <source>
        <dbReference type="ARBA" id="ARBA00022475"/>
    </source>
</evidence>
<evidence type="ECO:0000313" key="9">
    <source>
        <dbReference type="EMBL" id="GHP00956.1"/>
    </source>
</evidence>
<reference evidence="9" key="1">
    <citation type="submission" date="2020-10" db="EMBL/GenBank/DDBJ databases">
        <title>Taxonomic study of unclassified bacteria belonging to the class Ktedonobacteria.</title>
        <authorList>
            <person name="Yabe S."/>
            <person name="Wang C.M."/>
            <person name="Zheng Y."/>
            <person name="Sakai Y."/>
            <person name="Cavaletti L."/>
            <person name="Monciardini P."/>
            <person name="Donadio S."/>
        </authorList>
    </citation>
    <scope>NUCLEOTIDE SEQUENCE</scope>
    <source>
        <strain evidence="9">ID150040</strain>
    </source>
</reference>
<dbReference type="Gene3D" id="1.10.3430.10">
    <property type="entry name" value="Ammonium transporter AmtB like domains"/>
    <property type="match status" value="1"/>
</dbReference>
<proteinExistence type="inferred from homology"/>
<dbReference type="Pfam" id="PF03253">
    <property type="entry name" value="UT"/>
    <property type="match status" value="1"/>
</dbReference>
<organism evidence="9 10">
    <name type="scientific">Reticulibacter mediterranei</name>
    <dbReference type="NCBI Taxonomy" id="2778369"/>
    <lineage>
        <taxon>Bacteria</taxon>
        <taxon>Bacillati</taxon>
        <taxon>Chloroflexota</taxon>
        <taxon>Ktedonobacteria</taxon>
        <taxon>Ktedonobacterales</taxon>
        <taxon>Reticulibacteraceae</taxon>
        <taxon>Reticulibacter</taxon>
    </lineage>
</organism>
<feature type="transmembrane region" description="Helical" evidence="8">
    <location>
        <begin position="236"/>
        <end position="253"/>
    </location>
</feature>
<accession>A0A8J3IYR3</accession>
<dbReference type="InterPro" id="IPR004937">
    <property type="entry name" value="Urea_transporter"/>
</dbReference>
<evidence type="ECO:0000256" key="1">
    <source>
        <dbReference type="ARBA" id="ARBA00004651"/>
    </source>
</evidence>
<dbReference type="GO" id="GO:0005886">
    <property type="term" value="C:plasma membrane"/>
    <property type="evidence" value="ECO:0007669"/>
    <property type="project" value="UniProtKB-SubCell"/>
</dbReference>
<dbReference type="EMBL" id="BNJK01000004">
    <property type="protein sequence ID" value="GHP00956.1"/>
    <property type="molecule type" value="Genomic_DNA"/>
</dbReference>
<evidence type="ECO:0000256" key="7">
    <source>
        <dbReference type="PIRSR" id="PIRSR016502-1"/>
    </source>
</evidence>
<dbReference type="PIRSF" id="PIRSF016502">
    <property type="entry name" value="Urea_transporter"/>
    <property type="match status" value="1"/>
</dbReference>
<keyword evidence="6 8" id="KW-0472">Membrane</keyword>
<keyword evidence="4 8" id="KW-0812">Transmembrane</keyword>
<feature type="transmembrane region" description="Helical" evidence="8">
    <location>
        <begin position="140"/>
        <end position="160"/>
    </location>
</feature>
<dbReference type="Proteomes" id="UP000597444">
    <property type="component" value="Unassembled WGS sequence"/>
</dbReference>